<feature type="signal peptide" evidence="1">
    <location>
        <begin position="1"/>
        <end position="22"/>
    </location>
</feature>
<reference evidence="3" key="1">
    <citation type="submission" date="2016-11" db="UniProtKB">
        <authorList>
            <consortium name="WormBaseParasite"/>
        </authorList>
    </citation>
    <scope>IDENTIFICATION</scope>
</reference>
<organism evidence="2 3">
    <name type="scientific">Meloidogyne hapla</name>
    <name type="common">Root-knot nematode worm</name>
    <dbReference type="NCBI Taxonomy" id="6305"/>
    <lineage>
        <taxon>Eukaryota</taxon>
        <taxon>Metazoa</taxon>
        <taxon>Ecdysozoa</taxon>
        <taxon>Nematoda</taxon>
        <taxon>Chromadorea</taxon>
        <taxon>Rhabditida</taxon>
        <taxon>Tylenchina</taxon>
        <taxon>Tylenchomorpha</taxon>
        <taxon>Tylenchoidea</taxon>
        <taxon>Meloidogynidae</taxon>
        <taxon>Meloidogyninae</taxon>
        <taxon>Meloidogyne</taxon>
    </lineage>
</organism>
<evidence type="ECO:0000256" key="1">
    <source>
        <dbReference type="SAM" id="SignalP"/>
    </source>
</evidence>
<dbReference type="AlphaFoldDB" id="A0A1I8BQS7"/>
<evidence type="ECO:0000313" key="2">
    <source>
        <dbReference type="Proteomes" id="UP000095281"/>
    </source>
</evidence>
<protein>
    <submittedName>
        <fullName evidence="3">Uncharacterized protein</fullName>
    </submittedName>
</protein>
<proteinExistence type="predicted"/>
<keyword evidence="1" id="KW-0732">Signal</keyword>
<dbReference type="WBParaSite" id="MhA1_Contig405.frz3.gene19">
    <property type="protein sequence ID" value="MhA1_Contig405.frz3.gene19"/>
    <property type="gene ID" value="MhA1_Contig405.frz3.gene19"/>
</dbReference>
<name>A0A1I8BQS7_MELHA</name>
<dbReference type="Proteomes" id="UP000095281">
    <property type="component" value="Unplaced"/>
</dbReference>
<keyword evidence="2" id="KW-1185">Reference proteome</keyword>
<evidence type="ECO:0000313" key="3">
    <source>
        <dbReference type="WBParaSite" id="MhA1_Contig405.frz3.gene19"/>
    </source>
</evidence>
<feature type="chain" id="PRO_5009316103" evidence="1">
    <location>
        <begin position="23"/>
        <end position="93"/>
    </location>
</feature>
<accession>A0A1I8BQS7</accession>
<sequence>MIERYVYCQVLLIFLLIQLLSAEFISYNNLQRGDGVPAIEQRSLSLDNPKLTRFGGTKENRMMIQAAILNSGRFPFGDSNQRYFANLISKFTH</sequence>